<dbReference type="PANTHER" id="PTHR11439">
    <property type="entry name" value="GAG-POL-RELATED RETROTRANSPOSON"/>
    <property type="match status" value="1"/>
</dbReference>
<dbReference type="AlphaFoldDB" id="F0W4C2"/>
<dbReference type="Pfam" id="PF07727">
    <property type="entry name" value="RVT_2"/>
    <property type="match status" value="1"/>
</dbReference>
<dbReference type="PANTHER" id="PTHR11439:SF440">
    <property type="entry name" value="INTEGRASE CATALYTIC DOMAIN-CONTAINING PROTEIN"/>
    <property type="match status" value="1"/>
</dbReference>
<evidence type="ECO:0000259" key="4">
    <source>
        <dbReference type="Pfam" id="PF22936"/>
    </source>
</evidence>
<evidence type="ECO:0000313" key="5">
    <source>
        <dbReference type="EMBL" id="CCA15955.1"/>
    </source>
</evidence>
<dbReference type="SUPFAM" id="SSF56672">
    <property type="entry name" value="DNA/RNA polymerases"/>
    <property type="match status" value="1"/>
</dbReference>
<keyword evidence="1" id="KW-0064">Aspartyl protease</keyword>
<feature type="domain" description="Reverse transcriptase Ty1/copia-type" evidence="3">
    <location>
        <begin position="59"/>
        <end position="259"/>
    </location>
</feature>
<feature type="compositionally biased region" description="Basic and acidic residues" evidence="2">
    <location>
        <begin position="1"/>
        <end position="15"/>
    </location>
</feature>
<reference evidence="5" key="2">
    <citation type="submission" date="2011-02" db="EMBL/GenBank/DDBJ databases">
        <authorList>
            <person name="MacLean D."/>
        </authorList>
    </citation>
    <scope>NUCLEOTIDE SEQUENCE</scope>
</reference>
<sequence>MHSEHASGQDVHQETDAEPGVVSSIYDVGPSNYREAIQREDKCKWEAAMHEEIEALKNNHTKHDADGNLERYKARLVACGNEQVFGRDYNVTFAAVMEMSRVKLILALARIWKVPTHHGDILNAYVKTDKEPELNIFLRIPQGTEVDHDTLRSFQVERKDELSLKLKQALYGLKQAGRLWSELLHKQLVSLRFTQCLTDMCVYWKRDDQHITVVGVYVDDLLVTASDILKVDMFLNDLENLSVKNLGIVRKFREVTIVDMLKELGLENAHETRAPIDDTTNVVVETDVMVPVSATSSDVSVRRIQSLVGSLLWVSRCTRPDISFADLRLRMRGHDDTDAPINLVGYSDADFAADKSHRKSVTGGFIEVAGMPVLQFTRKQSGVSLSTMEAEYTAASVVVAEMIAIKELIGELGISCVSPMSLKVDNQTSLKLLGGESSSKSKHIHVMSPTGSDDTGAAVRGQDSSSSAVPRRGRIGVVDEDEEKVAYVVADNEDAFSAGVNDTAWRSPRAKLTVSFPGELGQTGSWEQHRCLMSPGDDFFGRLSAVDHGCILMRWVGRYDRPGHNFPQSQLQRLYAAAIKDPQNGPHTQHEPLENVQIAVQHMEQIVRYPDARQKKLPIRMFDRSELYPGLGSGVLEWGRRFERQINVAQSACGFLWPEDVTVDLLGHYLQGMAERYYHKKLERWWNQIPTLQYAMEKMLEAFKTHITPAKSMRLFTRPKDPTRSWTEHFLYLVAVAEGSERAVDYLVLNNINDYLQQAEELAYFAQAWDTVTKKQMSRDVANVAREPRFRETRRCHDCGETIKYKDNFTLAISARGIDKRECWILDSGSSRHLCSDASWLEDVEYAKGVCIQPNGEELTTSKVGTVTLQVSAGGSLQTVKLTEVYFAAGLAHNLISDGQLDAKGFVLRRRGAQRVLETCDGKSLVFDAQLDCP</sequence>
<dbReference type="InterPro" id="IPR054722">
    <property type="entry name" value="PolX-like_BBD"/>
</dbReference>
<evidence type="ECO:0000256" key="2">
    <source>
        <dbReference type="SAM" id="MobiDB-lite"/>
    </source>
</evidence>
<accession>F0W4C2</accession>
<protein>
    <submittedName>
        <fullName evidence="5">Uncharacterized protein AlNc14C17G1793</fullName>
    </submittedName>
</protein>
<name>F0W4C2_9STRA</name>
<keyword evidence="1" id="KW-0645">Protease</keyword>
<dbReference type="GO" id="GO:0004190">
    <property type="term" value="F:aspartic-type endopeptidase activity"/>
    <property type="evidence" value="ECO:0007669"/>
    <property type="project" value="UniProtKB-KW"/>
</dbReference>
<evidence type="ECO:0000259" key="3">
    <source>
        <dbReference type="Pfam" id="PF07727"/>
    </source>
</evidence>
<dbReference type="HOGENOM" id="CLU_313618_0_0_1"/>
<feature type="region of interest" description="Disordered" evidence="2">
    <location>
        <begin position="1"/>
        <end position="22"/>
    </location>
</feature>
<dbReference type="InterPro" id="IPR043502">
    <property type="entry name" value="DNA/RNA_pol_sf"/>
</dbReference>
<dbReference type="InterPro" id="IPR013103">
    <property type="entry name" value="RVT_2"/>
</dbReference>
<organism evidence="5">
    <name type="scientific">Albugo laibachii Nc14</name>
    <dbReference type="NCBI Taxonomy" id="890382"/>
    <lineage>
        <taxon>Eukaryota</taxon>
        <taxon>Sar</taxon>
        <taxon>Stramenopiles</taxon>
        <taxon>Oomycota</taxon>
        <taxon>Peronosporomycetes</taxon>
        <taxon>Albuginales</taxon>
        <taxon>Albuginaceae</taxon>
        <taxon>Albugo</taxon>
    </lineage>
</organism>
<gene>
    <name evidence="5" type="primary">AlNc14C17G1793</name>
    <name evidence="5" type="ORF">ALNC14_020980</name>
</gene>
<dbReference type="EMBL" id="FR824062">
    <property type="protein sequence ID" value="CCA15955.1"/>
    <property type="molecule type" value="Genomic_DNA"/>
</dbReference>
<feature type="region of interest" description="Disordered" evidence="2">
    <location>
        <begin position="441"/>
        <end position="472"/>
    </location>
</feature>
<reference evidence="5" key="1">
    <citation type="journal article" date="2011" name="PLoS Biol.">
        <title>Gene gain and loss during evolution of obligate parasitism in the white rust pathogen of Arabidopsis thaliana.</title>
        <authorList>
            <person name="Kemen E."/>
            <person name="Gardiner A."/>
            <person name="Schultz-Larsen T."/>
            <person name="Kemen A.C."/>
            <person name="Balmuth A.L."/>
            <person name="Robert-Seilaniantz A."/>
            <person name="Bailey K."/>
            <person name="Holub E."/>
            <person name="Studholme D.J."/>
            <person name="Maclean D."/>
            <person name="Jones J.D."/>
        </authorList>
    </citation>
    <scope>NUCLEOTIDE SEQUENCE</scope>
</reference>
<feature type="domain" description="Retrovirus-related Pol polyprotein from transposon TNT 1-94-like beta-barrel" evidence="4">
    <location>
        <begin position="824"/>
        <end position="906"/>
    </location>
</feature>
<dbReference type="Pfam" id="PF22936">
    <property type="entry name" value="Pol_BBD"/>
    <property type="match status" value="1"/>
</dbReference>
<keyword evidence="1" id="KW-0378">Hydrolase</keyword>
<dbReference type="CDD" id="cd09272">
    <property type="entry name" value="RNase_HI_RT_Ty1"/>
    <property type="match status" value="1"/>
</dbReference>
<proteinExistence type="predicted"/>
<evidence type="ECO:0000256" key="1">
    <source>
        <dbReference type="ARBA" id="ARBA00022750"/>
    </source>
</evidence>